<evidence type="ECO:0000313" key="12">
    <source>
        <dbReference type="EMBL" id="HGE77957.1"/>
    </source>
</evidence>
<dbReference type="EC" id="6.3.1.2" evidence="12"/>
<dbReference type="NCBIfam" id="TIGR00653">
    <property type="entry name" value="GlnA"/>
    <property type="match status" value="1"/>
</dbReference>
<feature type="domain" description="GS catalytic" evidence="11">
    <location>
        <begin position="113"/>
        <end position="452"/>
    </location>
</feature>
<dbReference type="InterPro" id="IPR036651">
    <property type="entry name" value="Gln_synt_N_sf"/>
</dbReference>
<gene>
    <name evidence="12" type="primary">glnA</name>
    <name evidence="12" type="ORF">ENX68_03010</name>
</gene>
<feature type="domain" description="GS beta-grasp" evidence="10">
    <location>
        <begin position="22"/>
        <end position="105"/>
    </location>
</feature>
<dbReference type="Gene3D" id="3.30.590.10">
    <property type="entry name" value="Glutamine synthetase/guanido kinase, catalytic domain"/>
    <property type="match status" value="1"/>
</dbReference>
<evidence type="ECO:0000259" key="11">
    <source>
        <dbReference type="PROSITE" id="PS51987"/>
    </source>
</evidence>
<dbReference type="SUPFAM" id="SSF55931">
    <property type="entry name" value="Glutamine synthetase/guanido kinase"/>
    <property type="match status" value="1"/>
</dbReference>
<dbReference type="EMBL" id="DTOZ01000075">
    <property type="protein sequence ID" value="HGE77957.1"/>
    <property type="molecule type" value="Genomic_DNA"/>
</dbReference>
<name>A0A7V3RGV2_UNCW3</name>
<dbReference type="InterPro" id="IPR008146">
    <property type="entry name" value="Gln_synth_cat_dom"/>
</dbReference>
<dbReference type="GO" id="GO:0019740">
    <property type="term" value="P:nitrogen utilization"/>
    <property type="evidence" value="ECO:0007669"/>
    <property type="project" value="TreeGrafter"/>
</dbReference>
<dbReference type="PANTHER" id="PTHR43407:SF1">
    <property type="entry name" value="LENGSIN"/>
    <property type="match status" value="1"/>
</dbReference>
<feature type="binding site" evidence="7">
    <location>
        <position position="218"/>
    </location>
    <ligand>
        <name>Mg(2+)</name>
        <dbReference type="ChEBI" id="CHEBI:18420"/>
        <label>1</label>
    </ligand>
</feature>
<feature type="binding site" evidence="5">
    <location>
        <position position="338"/>
    </location>
    <ligand>
        <name>L-glutamate</name>
        <dbReference type="ChEBI" id="CHEBI:29985"/>
    </ligand>
</feature>
<feature type="binding site" evidence="5">
    <location>
        <position position="359"/>
    </location>
    <ligand>
        <name>L-glutamate</name>
        <dbReference type="ChEBI" id="CHEBI:29985"/>
    </ligand>
</feature>
<keyword evidence="7" id="KW-0460">Magnesium</keyword>
<dbReference type="Gene3D" id="3.10.20.70">
    <property type="entry name" value="Glutamine synthetase, N-terminal domain"/>
    <property type="match status" value="1"/>
</dbReference>
<dbReference type="SMART" id="SM01230">
    <property type="entry name" value="Gln-synt_C"/>
    <property type="match status" value="1"/>
</dbReference>
<feature type="binding site" evidence="5">
    <location>
        <position position="326"/>
    </location>
    <ligand>
        <name>L-glutamate</name>
        <dbReference type="ChEBI" id="CHEBI:29985"/>
    </ligand>
</feature>
<sequence>MCIMILMDNKEIKDLKARFIKEGVRFIDLKYCTLIGTLNHITIPIERFEDVIREGVGVDGSSLPGYKGVQKGDMLLFPDLDTGFIDPFFEDKTISFICSVYLPDKLIPYERDSRNIARKAELYLKKKLNTQVFFQAELEFYIFDRCIFEEGPSYSFYKIEQSSEVCVNYPIRYKGGYHIGPPEDRYTDLRNEMVKILSQCGIRAKYHHHEVGSKGQMEIELLMEPLLKSADNLFLSKYLLKSVAYKHNKYLTFMPKPFIGEPGNGLHLHQFLGRKGSSLFFDPKAENYLSELCLRYIGGILHHSRALCAFTNPSTNSYKRLIPGFEAPTYTDFALGSRTSAIRVPAYIRNKKELDIEYRIPDATSNPYLAMSAILLAGLDGIENNLKPDKKEKLPTNSYEAINALKQDYEFLLKGDVFNQDLIERWIEVKTKEFEEIHLRPHPYEFNLYLGV</sequence>
<evidence type="ECO:0000256" key="6">
    <source>
        <dbReference type="PIRSR" id="PIRSR604809-2"/>
    </source>
</evidence>
<comment type="caution">
    <text evidence="12">The sequence shown here is derived from an EMBL/GenBank/DDBJ whole genome shotgun (WGS) entry which is preliminary data.</text>
</comment>
<dbReference type="InterPro" id="IPR008147">
    <property type="entry name" value="Gln_synt_N"/>
</dbReference>
<feature type="binding site" evidence="7">
    <location>
        <position position="137"/>
    </location>
    <ligand>
        <name>Mg(2+)</name>
        <dbReference type="ChEBI" id="CHEBI:18420"/>
        <label>1</label>
    </ligand>
</feature>
<comment type="similarity">
    <text evidence="1 8 9">Belongs to the glutamine synthetase family.</text>
</comment>
<dbReference type="Pfam" id="PF03951">
    <property type="entry name" value="Gln-synt_N"/>
    <property type="match status" value="1"/>
</dbReference>
<evidence type="ECO:0000256" key="8">
    <source>
        <dbReference type="PROSITE-ProRule" id="PRU01330"/>
    </source>
</evidence>
<keyword evidence="2 12" id="KW-0436">Ligase</keyword>
<dbReference type="GO" id="GO:0016020">
    <property type="term" value="C:membrane"/>
    <property type="evidence" value="ECO:0007669"/>
    <property type="project" value="TreeGrafter"/>
</dbReference>
<dbReference type="InterPro" id="IPR004809">
    <property type="entry name" value="Gln_synth_I"/>
</dbReference>
<dbReference type="PROSITE" id="PS51986">
    <property type="entry name" value="GS_BETA_GRASP"/>
    <property type="match status" value="1"/>
</dbReference>
<evidence type="ECO:0000256" key="2">
    <source>
        <dbReference type="ARBA" id="ARBA00022598"/>
    </source>
</evidence>
<evidence type="ECO:0000259" key="10">
    <source>
        <dbReference type="PROSITE" id="PS51986"/>
    </source>
</evidence>
<dbReference type="InterPro" id="IPR014746">
    <property type="entry name" value="Gln_synth/guanido_kin_cat_dom"/>
</dbReference>
<dbReference type="GO" id="GO:0046872">
    <property type="term" value="F:metal ion binding"/>
    <property type="evidence" value="ECO:0007669"/>
    <property type="project" value="UniProtKB-KW"/>
</dbReference>
<evidence type="ECO:0000256" key="5">
    <source>
        <dbReference type="PIRSR" id="PIRSR604809-1"/>
    </source>
</evidence>
<dbReference type="SUPFAM" id="SSF54368">
    <property type="entry name" value="Glutamine synthetase, N-terminal domain"/>
    <property type="match status" value="1"/>
</dbReference>
<protein>
    <submittedName>
        <fullName evidence="12">Type I glutamate--ammonia ligase</fullName>
        <ecNumber evidence="12">6.3.1.2</ecNumber>
    </submittedName>
</protein>
<dbReference type="PANTHER" id="PTHR43407">
    <property type="entry name" value="GLUTAMINE SYNTHETASE"/>
    <property type="match status" value="1"/>
</dbReference>
<comment type="cofactor">
    <cofactor evidence="7">
        <name>Mg(2+)</name>
        <dbReference type="ChEBI" id="CHEBI:18420"/>
    </cofactor>
    <text evidence="7">Binds 2 Mg(2+) ions per subunit.</text>
</comment>
<evidence type="ECO:0000256" key="7">
    <source>
        <dbReference type="PIRSR" id="PIRSR604809-3"/>
    </source>
</evidence>
<evidence type="ECO:0000256" key="3">
    <source>
        <dbReference type="ARBA" id="ARBA00022741"/>
    </source>
</evidence>
<feature type="binding site" evidence="7">
    <location>
        <position position="267"/>
    </location>
    <ligand>
        <name>Mg(2+)</name>
        <dbReference type="ChEBI" id="CHEBI:18420"/>
        <label>1</label>
    </ligand>
</feature>
<accession>A0A7V3RGV2</accession>
<feature type="binding site" evidence="6">
    <location>
        <position position="352"/>
    </location>
    <ligand>
        <name>ATP</name>
        <dbReference type="ChEBI" id="CHEBI:30616"/>
    </ligand>
</feature>
<evidence type="ECO:0000256" key="9">
    <source>
        <dbReference type="RuleBase" id="RU000384"/>
    </source>
</evidence>
<dbReference type="Pfam" id="PF00120">
    <property type="entry name" value="Gln-synt_C"/>
    <property type="match status" value="1"/>
</dbReference>
<reference evidence="12" key="1">
    <citation type="journal article" date="2020" name="mSystems">
        <title>Genome- and Community-Level Interaction Insights into Carbon Utilization and Element Cycling Functions of Hydrothermarchaeota in Hydrothermal Sediment.</title>
        <authorList>
            <person name="Zhou Z."/>
            <person name="Liu Y."/>
            <person name="Xu W."/>
            <person name="Pan J."/>
            <person name="Luo Z.H."/>
            <person name="Li M."/>
        </authorList>
    </citation>
    <scope>NUCLEOTIDE SEQUENCE [LARGE SCALE GENOMIC DNA]</scope>
    <source>
        <strain evidence="12">SpSt-961</strain>
    </source>
</reference>
<feature type="binding site" evidence="7">
    <location>
        <position position="210"/>
    </location>
    <ligand>
        <name>Mg(2+)</name>
        <dbReference type="ChEBI" id="CHEBI:18420"/>
        <label>1</label>
    </ligand>
</feature>
<organism evidence="12">
    <name type="scientific">candidate division WOR-3 bacterium</name>
    <dbReference type="NCBI Taxonomy" id="2052148"/>
    <lineage>
        <taxon>Bacteria</taxon>
        <taxon>Bacteria division WOR-3</taxon>
    </lineage>
</organism>
<evidence type="ECO:0000256" key="1">
    <source>
        <dbReference type="ARBA" id="ARBA00009897"/>
    </source>
</evidence>
<feature type="binding site" evidence="5">
    <location>
        <position position="320"/>
    </location>
    <ligand>
        <name>L-glutamate</name>
        <dbReference type="ChEBI" id="CHEBI:29985"/>
    </ligand>
</feature>
<feature type="binding site" evidence="6">
    <location>
        <position position="338"/>
    </location>
    <ligand>
        <name>ATP</name>
        <dbReference type="ChEBI" id="CHEBI:30616"/>
    </ligand>
</feature>
<evidence type="ECO:0000256" key="4">
    <source>
        <dbReference type="ARBA" id="ARBA00022840"/>
    </source>
</evidence>
<dbReference type="GO" id="GO:0005524">
    <property type="term" value="F:ATP binding"/>
    <property type="evidence" value="ECO:0007669"/>
    <property type="project" value="UniProtKB-KW"/>
</dbReference>
<dbReference type="GO" id="GO:0006542">
    <property type="term" value="P:glutamine biosynthetic process"/>
    <property type="evidence" value="ECO:0007669"/>
    <property type="project" value="InterPro"/>
</dbReference>
<dbReference type="AlphaFoldDB" id="A0A7V3RGV2"/>
<dbReference type="GO" id="GO:0004356">
    <property type="term" value="F:glutamine synthetase activity"/>
    <property type="evidence" value="ECO:0007669"/>
    <property type="project" value="UniProtKB-EC"/>
</dbReference>
<keyword evidence="4 6" id="KW-0067">ATP-binding</keyword>
<feature type="binding site" evidence="7">
    <location>
        <position position="139"/>
    </location>
    <ligand>
        <name>Mg(2+)</name>
        <dbReference type="ChEBI" id="CHEBI:18420"/>
        <label>1</label>
    </ligand>
</feature>
<keyword evidence="7" id="KW-0479">Metal-binding</keyword>
<proteinExistence type="inferred from homology"/>
<dbReference type="GO" id="GO:0005737">
    <property type="term" value="C:cytoplasm"/>
    <property type="evidence" value="ECO:0007669"/>
    <property type="project" value="TreeGrafter"/>
</dbReference>
<dbReference type="PROSITE" id="PS51987">
    <property type="entry name" value="GS_CATALYTIC"/>
    <property type="match status" value="1"/>
</dbReference>
<feature type="binding site" evidence="7">
    <location>
        <position position="357"/>
    </location>
    <ligand>
        <name>Mg(2+)</name>
        <dbReference type="ChEBI" id="CHEBI:18420"/>
        <label>1</label>
    </ligand>
</feature>
<keyword evidence="3 6" id="KW-0547">Nucleotide-binding</keyword>